<organism evidence="1">
    <name type="scientific">Fusarium oxysporum (strain Fo5176)</name>
    <name type="common">Fusarium vascular wilt</name>
    <dbReference type="NCBI Taxonomy" id="660025"/>
    <lineage>
        <taxon>Eukaryota</taxon>
        <taxon>Fungi</taxon>
        <taxon>Dikarya</taxon>
        <taxon>Ascomycota</taxon>
        <taxon>Pezizomycotina</taxon>
        <taxon>Sordariomycetes</taxon>
        <taxon>Hypocreomycetidae</taxon>
        <taxon>Hypocreales</taxon>
        <taxon>Nectriaceae</taxon>
        <taxon>Fusarium</taxon>
        <taxon>Fusarium oxysporum species complex</taxon>
    </lineage>
</organism>
<comment type="caution">
    <text evidence="1">The sequence shown here is derived from an EMBL/GenBank/DDBJ whole genome shotgun (WGS) entry which is preliminary data.</text>
</comment>
<reference evidence="1" key="1">
    <citation type="journal article" date="2012" name="Mol. Plant Microbe Interact.">
        <title>A highly conserved effector in Fusarium oxysporum is required for full virulence on Arabidopsis.</title>
        <authorList>
            <person name="Thatcher L.F."/>
            <person name="Gardiner D.M."/>
            <person name="Kazan K."/>
            <person name="Manners J."/>
        </authorList>
    </citation>
    <scope>NUCLEOTIDE SEQUENCE [LARGE SCALE GENOMIC DNA]</scope>
    <source>
        <strain evidence="1">Fo5176</strain>
    </source>
</reference>
<evidence type="ECO:0000313" key="1">
    <source>
        <dbReference type="EMBL" id="EGU77418.1"/>
    </source>
</evidence>
<gene>
    <name evidence="1" type="ORF">FOXB_12031</name>
</gene>
<sequence>MAFSWTGTERRSLWVLGL</sequence>
<dbReference type="EMBL" id="AFQF01002982">
    <property type="protein sequence ID" value="EGU77418.1"/>
    <property type="molecule type" value="Genomic_DNA"/>
</dbReference>
<accession>F9G049</accession>
<name>F9G049_FUSOF</name>
<protein>
    <submittedName>
        <fullName evidence="1">Uncharacterized protein</fullName>
    </submittedName>
</protein>
<dbReference type="AlphaFoldDB" id="F9G049"/>
<proteinExistence type="predicted"/>